<evidence type="ECO:0000313" key="6">
    <source>
        <dbReference type="EMBL" id="MFC4989456.1"/>
    </source>
</evidence>
<dbReference type="Pfam" id="PF18859">
    <property type="entry name" value="acVLRF1"/>
    <property type="match status" value="1"/>
</dbReference>
<keyword evidence="2" id="KW-0963">Cytoplasm</keyword>
<dbReference type="RefSeq" id="WP_224829246.1">
    <property type="nucleotide sequence ID" value="NZ_JAIVEF010000018.1"/>
</dbReference>
<dbReference type="InterPro" id="IPR024049">
    <property type="entry name" value="eRF1_1_sf"/>
</dbReference>
<dbReference type="SUPFAM" id="SSF55315">
    <property type="entry name" value="L30e-like"/>
    <property type="match status" value="1"/>
</dbReference>
<keyword evidence="6" id="KW-0378">Hydrolase</keyword>
<dbReference type="InterPro" id="IPR005142">
    <property type="entry name" value="eRF1_3"/>
</dbReference>
<dbReference type="SUPFAM" id="SSF55481">
    <property type="entry name" value="N-terminal domain of eukaryotic peptide chain release factor subunit 1, ERF1"/>
    <property type="match status" value="1"/>
</dbReference>
<evidence type="ECO:0000259" key="3">
    <source>
        <dbReference type="Pfam" id="PF03463"/>
    </source>
</evidence>
<comment type="subcellular location">
    <subcellularLocation>
        <location evidence="1">Cytoplasm</location>
    </subcellularLocation>
</comment>
<feature type="domain" description="Actinobacteria/chloroflexi VLRF1 release factor" evidence="5">
    <location>
        <begin position="136"/>
        <end position="282"/>
    </location>
</feature>
<dbReference type="Pfam" id="PF03463">
    <property type="entry name" value="eRF1_1"/>
    <property type="match status" value="1"/>
</dbReference>
<dbReference type="InterPro" id="IPR005140">
    <property type="entry name" value="eRF1_Pelota-like_N"/>
</dbReference>
<feature type="domain" description="eRF1" evidence="4">
    <location>
        <begin position="293"/>
        <end position="381"/>
    </location>
</feature>
<protein>
    <submittedName>
        <fullName evidence="6">Vms1/Ankzf1 family peptidyl-tRNA hydrolase</fullName>
    </submittedName>
</protein>
<evidence type="ECO:0000259" key="5">
    <source>
        <dbReference type="Pfam" id="PF18859"/>
    </source>
</evidence>
<name>A0ABD5QIL8_9EURY</name>
<dbReference type="AlphaFoldDB" id="A0ABD5QIL8"/>
<dbReference type="EMBL" id="JBHSJG010000048">
    <property type="protein sequence ID" value="MFC4989456.1"/>
    <property type="molecule type" value="Genomic_DNA"/>
</dbReference>
<dbReference type="InterPro" id="IPR040783">
    <property type="entry name" value="VLRF1"/>
</dbReference>
<dbReference type="InterPro" id="IPR042226">
    <property type="entry name" value="eFR1_2_sf"/>
</dbReference>
<reference evidence="6 7" key="1">
    <citation type="journal article" date="2019" name="Int. J. Syst. Evol. Microbiol.">
        <title>The Global Catalogue of Microorganisms (GCM) 10K type strain sequencing project: providing services to taxonomists for standard genome sequencing and annotation.</title>
        <authorList>
            <consortium name="The Broad Institute Genomics Platform"/>
            <consortium name="The Broad Institute Genome Sequencing Center for Infectious Disease"/>
            <person name="Wu L."/>
            <person name="Ma J."/>
        </authorList>
    </citation>
    <scope>NUCLEOTIDE SEQUENCE [LARGE SCALE GENOMIC DNA]</scope>
    <source>
        <strain evidence="6 7">CGMCC 1.15824</strain>
    </source>
</reference>
<dbReference type="PANTHER" id="PTHR10113">
    <property type="entry name" value="PEPTIDE CHAIN RELEASE FACTOR SUBUNIT 1"/>
    <property type="match status" value="1"/>
</dbReference>
<accession>A0ABD5QIL8</accession>
<evidence type="ECO:0000256" key="2">
    <source>
        <dbReference type="ARBA" id="ARBA00022490"/>
    </source>
</evidence>
<feature type="domain" description="eRF1/Pelota-like N-terminal" evidence="3">
    <location>
        <begin position="12"/>
        <end position="124"/>
    </location>
</feature>
<organism evidence="6 7">
    <name type="scientific">Saliphagus infecundisoli</name>
    <dbReference type="NCBI Taxonomy" id="1849069"/>
    <lineage>
        <taxon>Archaea</taxon>
        <taxon>Methanobacteriati</taxon>
        <taxon>Methanobacteriota</taxon>
        <taxon>Stenosarchaea group</taxon>
        <taxon>Halobacteria</taxon>
        <taxon>Halobacteriales</taxon>
        <taxon>Natrialbaceae</taxon>
        <taxon>Saliphagus</taxon>
    </lineage>
</organism>
<dbReference type="Gene3D" id="3.30.1330.30">
    <property type="match status" value="1"/>
</dbReference>
<comment type="caution">
    <text evidence="6">The sequence shown here is derived from an EMBL/GenBank/DDBJ whole genome shotgun (WGS) entry which is preliminary data.</text>
</comment>
<dbReference type="Gene3D" id="3.30.960.10">
    <property type="entry name" value="eRF1 domain 1"/>
    <property type="match status" value="1"/>
</dbReference>
<evidence type="ECO:0000259" key="4">
    <source>
        <dbReference type="Pfam" id="PF03465"/>
    </source>
</evidence>
<evidence type="ECO:0000313" key="7">
    <source>
        <dbReference type="Proteomes" id="UP001595925"/>
    </source>
</evidence>
<dbReference type="Pfam" id="PF03465">
    <property type="entry name" value="eRF1_3"/>
    <property type="match status" value="1"/>
</dbReference>
<dbReference type="SUPFAM" id="SSF53137">
    <property type="entry name" value="Translational machinery components"/>
    <property type="match status" value="1"/>
</dbReference>
<dbReference type="Gene3D" id="3.30.420.60">
    <property type="entry name" value="eRF1 domain 2"/>
    <property type="match status" value="1"/>
</dbReference>
<dbReference type="Proteomes" id="UP001595925">
    <property type="component" value="Unassembled WGS sequence"/>
</dbReference>
<keyword evidence="7" id="KW-1185">Reference proteome</keyword>
<dbReference type="GO" id="GO:0016787">
    <property type="term" value="F:hydrolase activity"/>
    <property type="evidence" value="ECO:0007669"/>
    <property type="project" value="UniProtKB-KW"/>
</dbReference>
<dbReference type="InterPro" id="IPR029064">
    <property type="entry name" value="Ribosomal_eL30-like_sf"/>
</dbReference>
<proteinExistence type="predicted"/>
<gene>
    <name evidence="6" type="ORF">ACFPFO_17175</name>
</gene>
<evidence type="ECO:0000256" key="1">
    <source>
        <dbReference type="ARBA" id="ARBA00004496"/>
    </source>
</evidence>
<dbReference type="InterPro" id="IPR004403">
    <property type="entry name" value="Peptide_chain-rel_eRF1/aRF1"/>
</dbReference>
<sequence length="382" mass="41006">MSSSTTDIAERIERVASIEADDDHLFTLAVAADEPIAQGHERLEPDRATADYVDPQRASKPIRQALERARERLEEYDTIPENGLVIYAGVVESEVVDFVFDDLPTPVETGTVAQDNEFVTAPLESGSGASADLDGEFGLLVVERGGVALGRLSDDEVTVVAEYDSEVSERASTSGYAEGSYEREDDRQAEAFYDRVAEDAAEAFLADSAATGASPAAAERTGDGDGAAVAGLLVGGTSHSAEQFLADDRLDYRLEEALVADPIPVEDASENGLEQLADRGREEIEAASRERVAEALDRFYSGVETDEPVASGPEEVDRALEFEAVETLLVTGELSVERRHGFERRVAETGGESIAVPEDVEGGQRLAEEFDGVAALLRYPID</sequence>